<keyword evidence="1" id="KW-0245">EGF-like domain</keyword>
<dbReference type="Pfam" id="PF23093">
    <property type="entry name" value="GBD_Tenm3"/>
    <property type="match status" value="1"/>
</dbReference>
<sequence length="350" mass="39277">MKTNIDSTNCILVQDVKSSAQDSITSDSSSSTSNLGIISGTVGSNSGSTTLPTEESLMTSTADHNSFTTANHYGNIQSSLSQFNYQDQQLQQQQQAQDQLMSSAVSQKWPAIVELKNYNELYRAAIPPFQFWNAEFRNKHPAFIQFNFTLPWGANFAVYGRRNVGPSITQYDFVEFIKGGRVDHRLRRKRSVINDDRNAHSLSDFEEKASNHEHQSLFEIRRRKEFAFADLKLDDIDQHIISKRSADNGMPKLDMESMTVNVTILQYLDVGRWFLSVYNDELLPHTLSLIIGEAEGVRTTCPNDCSGRGSCYLGKCDCIDGYQGADCSISKYTGLNIMCLKRIPKAITCA</sequence>
<proteinExistence type="predicted"/>
<name>A0ABM2A3M3_AEDAL</name>
<dbReference type="RefSeq" id="XP_062701905.1">
    <property type="nucleotide sequence ID" value="XM_062845921.1"/>
</dbReference>
<organism evidence="5 6">
    <name type="scientific">Aedes albopictus</name>
    <name type="common">Asian tiger mosquito</name>
    <name type="synonym">Stegomyia albopicta</name>
    <dbReference type="NCBI Taxonomy" id="7160"/>
    <lineage>
        <taxon>Eukaryota</taxon>
        <taxon>Metazoa</taxon>
        <taxon>Ecdysozoa</taxon>
        <taxon>Arthropoda</taxon>
        <taxon>Hexapoda</taxon>
        <taxon>Insecta</taxon>
        <taxon>Pterygota</taxon>
        <taxon>Neoptera</taxon>
        <taxon>Endopterygota</taxon>
        <taxon>Diptera</taxon>
        <taxon>Nematocera</taxon>
        <taxon>Culicoidea</taxon>
        <taxon>Culicidae</taxon>
        <taxon>Culicinae</taxon>
        <taxon>Aedini</taxon>
        <taxon>Aedes</taxon>
        <taxon>Stegomyia</taxon>
    </lineage>
</organism>
<dbReference type="Proteomes" id="UP000069940">
    <property type="component" value="Unassembled WGS sequence"/>
</dbReference>
<dbReference type="InterPro" id="IPR057629">
    <property type="entry name" value="Teneurin1-4_GBD"/>
</dbReference>
<dbReference type="PANTHER" id="PTHR11219">
    <property type="entry name" value="TENEURIN AND N-ACETYLGLUCOSAMINE-1-PHOSPHODIESTER ALPHA-N-ACETYLGLUCOSAMINIDASE"/>
    <property type="match status" value="1"/>
</dbReference>
<dbReference type="Gene3D" id="2.10.25.10">
    <property type="entry name" value="Laminin"/>
    <property type="match status" value="1"/>
</dbReference>
<dbReference type="Pfam" id="PF23106">
    <property type="entry name" value="EGF_Teneurin"/>
    <property type="match status" value="1"/>
</dbReference>
<evidence type="ECO:0000256" key="1">
    <source>
        <dbReference type="ARBA" id="ARBA00022536"/>
    </source>
</evidence>
<protein>
    <recommendedName>
        <fullName evidence="4">Teneurin-1-4-like galactose-binding domain-containing protein</fullName>
    </recommendedName>
</protein>
<evidence type="ECO:0000259" key="4">
    <source>
        <dbReference type="Pfam" id="PF23093"/>
    </source>
</evidence>
<evidence type="ECO:0000256" key="2">
    <source>
        <dbReference type="ARBA" id="ARBA00022737"/>
    </source>
</evidence>
<feature type="domain" description="Teneurin-1-4-like galactose-binding" evidence="4">
    <location>
        <begin position="123"/>
        <end position="201"/>
    </location>
</feature>
<keyword evidence="2" id="KW-0677">Repeat</keyword>
<dbReference type="GeneID" id="109424878"/>
<keyword evidence="6" id="KW-1185">Reference proteome</keyword>
<evidence type="ECO:0000256" key="3">
    <source>
        <dbReference type="ARBA" id="ARBA00023157"/>
    </source>
</evidence>
<dbReference type="EnsemblMetazoa" id="AALFPA23_024131.R35975">
    <property type="protein sequence ID" value="AALFPA23_024131.P35975"/>
    <property type="gene ID" value="AALFPA23_024131"/>
</dbReference>
<accession>A0ABM2A3M3</accession>
<dbReference type="InterPro" id="IPR051216">
    <property type="entry name" value="Teneurin"/>
</dbReference>
<keyword evidence="3" id="KW-1015">Disulfide bond</keyword>
<dbReference type="EnsemblMetazoa" id="AALFPA23_024131.R35976">
    <property type="protein sequence ID" value="AALFPA23_024131.P35976"/>
    <property type="gene ID" value="AALFPA23_024131"/>
</dbReference>
<evidence type="ECO:0000313" key="5">
    <source>
        <dbReference type="EnsemblMetazoa" id="AALFPA23_024131.P35975"/>
    </source>
</evidence>
<dbReference type="PANTHER" id="PTHR11219:SF69">
    <property type="entry name" value="TENEURIN-A"/>
    <property type="match status" value="1"/>
</dbReference>
<dbReference type="RefSeq" id="XP_062701904.1">
    <property type="nucleotide sequence ID" value="XM_062845920.1"/>
</dbReference>
<reference evidence="5" key="2">
    <citation type="submission" date="2025-05" db="UniProtKB">
        <authorList>
            <consortium name="EnsemblMetazoa"/>
        </authorList>
    </citation>
    <scope>IDENTIFICATION</scope>
    <source>
        <strain evidence="5">Foshan</strain>
    </source>
</reference>
<reference evidence="6" key="1">
    <citation type="journal article" date="2015" name="Proc. Natl. Acad. Sci. U.S.A.">
        <title>Genome sequence of the Asian Tiger mosquito, Aedes albopictus, reveals insights into its biology, genetics, and evolution.</title>
        <authorList>
            <person name="Chen X.G."/>
            <person name="Jiang X."/>
            <person name="Gu J."/>
            <person name="Xu M."/>
            <person name="Wu Y."/>
            <person name="Deng Y."/>
            <person name="Zhang C."/>
            <person name="Bonizzoni M."/>
            <person name="Dermauw W."/>
            <person name="Vontas J."/>
            <person name="Armbruster P."/>
            <person name="Huang X."/>
            <person name="Yang Y."/>
            <person name="Zhang H."/>
            <person name="He W."/>
            <person name="Peng H."/>
            <person name="Liu Y."/>
            <person name="Wu K."/>
            <person name="Chen J."/>
            <person name="Lirakis M."/>
            <person name="Topalis P."/>
            <person name="Van Leeuwen T."/>
            <person name="Hall A.B."/>
            <person name="Jiang X."/>
            <person name="Thorpe C."/>
            <person name="Mueller R.L."/>
            <person name="Sun C."/>
            <person name="Waterhouse R.M."/>
            <person name="Yan G."/>
            <person name="Tu Z.J."/>
            <person name="Fang X."/>
            <person name="James A.A."/>
        </authorList>
    </citation>
    <scope>NUCLEOTIDE SEQUENCE [LARGE SCALE GENOMIC DNA]</scope>
    <source>
        <strain evidence="6">Foshan</strain>
    </source>
</reference>
<evidence type="ECO:0000313" key="6">
    <source>
        <dbReference type="Proteomes" id="UP000069940"/>
    </source>
</evidence>